<dbReference type="EMBL" id="CAKMTQ010000012">
    <property type="protein sequence ID" value="CAH1526317.1"/>
    <property type="molecule type" value="Genomic_DNA"/>
</dbReference>
<dbReference type="RefSeq" id="WP_409930821.1">
    <property type="nucleotide sequence ID" value="NZ_CAKMTQ010000012.1"/>
</dbReference>
<reference evidence="1" key="1">
    <citation type="submission" date="2022-01" db="EMBL/GenBank/DDBJ databases">
        <authorList>
            <person name="Lagorce A."/>
        </authorList>
    </citation>
    <scope>NUCLEOTIDE SEQUENCE</scope>
    <source>
        <strain evidence="1">Th15_F1_D04</strain>
    </source>
</reference>
<gene>
    <name evidence="1" type="ORF">THF1D04_20298</name>
</gene>
<sequence>MKELFEDTLFATDRVVVERNYKSNRLYRTVLEVNGQRYIERIITAGGTSYRLL</sequence>
<name>A0AAU9Q3K4_9VIBR</name>
<dbReference type="AlphaFoldDB" id="A0AAU9Q3K4"/>
<evidence type="ECO:0000313" key="2">
    <source>
        <dbReference type="Proteomes" id="UP001295420"/>
    </source>
</evidence>
<organism evidence="1 2">
    <name type="scientific">Vibrio owensii</name>
    <dbReference type="NCBI Taxonomy" id="696485"/>
    <lineage>
        <taxon>Bacteria</taxon>
        <taxon>Pseudomonadati</taxon>
        <taxon>Pseudomonadota</taxon>
        <taxon>Gammaproteobacteria</taxon>
        <taxon>Vibrionales</taxon>
        <taxon>Vibrionaceae</taxon>
        <taxon>Vibrio</taxon>
    </lineage>
</organism>
<proteinExistence type="predicted"/>
<evidence type="ECO:0000313" key="1">
    <source>
        <dbReference type="EMBL" id="CAH1526317.1"/>
    </source>
</evidence>
<comment type="caution">
    <text evidence="1">The sequence shown here is derived from an EMBL/GenBank/DDBJ whole genome shotgun (WGS) entry which is preliminary data.</text>
</comment>
<accession>A0AAU9Q3K4</accession>
<protein>
    <submittedName>
        <fullName evidence="1">Uncharacterized protein</fullName>
    </submittedName>
</protein>
<dbReference type="Proteomes" id="UP001295420">
    <property type="component" value="Unassembled WGS sequence"/>
</dbReference>